<organism evidence="2 3">
    <name type="scientific">Novipirellula rosea</name>
    <dbReference type="NCBI Taxonomy" id="1031540"/>
    <lineage>
        <taxon>Bacteria</taxon>
        <taxon>Pseudomonadati</taxon>
        <taxon>Planctomycetota</taxon>
        <taxon>Planctomycetia</taxon>
        <taxon>Pirellulales</taxon>
        <taxon>Pirellulaceae</taxon>
        <taxon>Novipirellula</taxon>
    </lineage>
</organism>
<dbReference type="InterPro" id="IPR029056">
    <property type="entry name" value="Ribokinase-like"/>
</dbReference>
<proteinExistence type="predicted"/>
<dbReference type="InterPro" id="IPR052562">
    <property type="entry name" value="Ketohexokinase-related"/>
</dbReference>
<sequence>MQKQFDVIGIGVSVLDAVMVVDGFPAEETVVRAQQRAVGIGGGIAVATATAAALGGRAAFADLLGFDPMSESILAALRAASVDVSCVRQCEDQTASVATIWVNAASASRTIVFSPASDLELAWSDELARGVAAAKILHLNGRHLRTCLQAIEIAKQHGTLVSFDGGAHRYRSEVLPLVRASDILVVSEHFAQEHFKSQTKSNAGVSPSELVSFLQREFGSRCVGVTCGERGSWIAETDQSPWHQPATTVEAVRDTTGCGDTYHGAFLFAWSQGWSARKCAEVASLVAAHNATELGAFAFDARQVSAMLK</sequence>
<evidence type="ECO:0000259" key="1">
    <source>
        <dbReference type="Pfam" id="PF00294"/>
    </source>
</evidence>
<dbReference type="PANTHER" id="PTHR42774:SF3">
    <property type="entry name" value="KETOHEXOKINASE"/>
    <property type="match status" value="1"/>
</dbReference>
<feature type="domain" description="Carbohydrate kinase PfkB" evidence="1">
    <location>
        <begin position="10"/>
        <end position="296"/>
    </location>
</feature>
<evidence type="ECO:0000313" key="3">
    <source>
        <dbReference type="Proteomes" id="UP001500840"/>
    </source>
</evidence>
<protein>
    <submittedName>
        <fullName evidence="2">Ribokinase</fullName>
    </submittedName>
</protein>
<dbReference type="Proteomes" id="UP001500840">
    <property type="component" value="Unassembled WGS sequence"/>
</dbReference>
<dbReference type="Gene3D" id="3.40.1190.20">
    <property type="match status" value="1"/>
</dbReference>
<dbReference type="Pfam" id="PF00294">
    <property type="entry name" value="PfkB"/>
    <property type="match status" value="1"/>
</dbReference>
<dbReference type="SUPFAM" id="SSF53613">
    <property type="entry name" value="Ribokinase-like"/>
    <property type="match status" value="1"/>
</dbReference>
<reference evidence="3" key="1">
    <citation type="journal article" date="2019" name="Int. J. Syst. Evol. Microbiol.">
        <title>The Global Catalogue of Microorganisms (GCM) 10K type strain sequencing project: providing services to taxonomists for standard genome sequencing and annotation.</title>
        <authorList>
            <consortium name="The Broad Institute Genomics Platform"/>
            <consortium name="The Broad Institute Genome Sequencing Center for Infectious Disease"/>
            <person name="Wu L."/>
            <person name="Ma J."/>
        </authorList>
    </citation>
    <scope>NUCLEOTIDE SEQUENCE [LARGE SCALE GENOMIC DNA]</scope>
    <source>
        <strain evidence="3">JCM 17759</strain>
    </source>
</reference>
<accession>A0ABP8MJ13</accession>
<keyword evidence="3" id="KW-1185">Reference proteome</keyword>
<dbReference type="EMBL" id="BAABGA010000018">
    <property type="protein sequence ID" value="GAA4450290.1"/>
    <property type="molecule type" value="Genomic_DNA"/>
</dbReference>
<gene>
    <name evidence="2" type="ORF">GCM10023156_16370</name>
</gene>
<name>A0ABP8MJ13_9BACT</name>
<evidence type="ECO:0000313" key="2">
    <source>
        <dbReference type="EMBL" id="GAA4450290.1"/>
    </source>
</evidence>
<dbReference type="RefSeq" id="WP_345320998.1">
    <property type="nucleotide sequence ID" value="NZ_BAABGA010000018.1"/>
</dbReference>
<dbReference type="PANTHER" id="PTHR42774">
    <property type="entry name" value="PHOSPHOTRANSFERASE SYSTEM TRANSPORT PROTEIN"/>
    <property type="match status" value="1"/>
</dbReference>
<dbReference type="InterPro" id="IPR011611">
    <property type="entry name" value="PfkB_dom"/>
</dbReference>
<comment type="caution">
    <text evidence="2">The sequence shown here is derived from an EMBL/GenBank/DDBJ whole genome shotgun (WGS) entry which is preliminary data.</text>
</comment>